<accession>A0A132NSW5</accession>
<dbReference type="EMBL" id="JXTI01000082">
    <property type="protein sequence ID" value="KWX13136.1"/>
    <property type="molecule type" value="Genomic_DNA"/>
</dbReference>
<gene>
    <name evidence="2" type="ORF">QR46_2881</name>
</gene>
<feature type="chain" id="PRO_5007800021" evidence="1">
    <location>
        <begin position="21"/>
        <end position="275"/>
    </location>
</feature>
<reference evidence="2 3" key="1">
    <citation type="journal article" date="2015" name="Mol. Biochem. Parasitol.">
        <title>Identification of polymorphic genes for use in assemblage B genotyping assays through comparative genomics of multiple assemblage B Giardia duodenalis isolates.</title>
        <authorList>
            <person name="Wielinga C."/>
            <person name="Thompson R.C."/>
            <person name="Monis P."/>
            <person name="Ryan U."/>
        </authorList>
    </citation>
    <scope>NUCLEOTIDE SEQUENCE [LARGE SCALE GENOMIC DNA]</scope>
    <source>
        <strain evidence="2 3">BAH15c1</strain>
    </source>
</reference>
<evidence type="ECO:0000313" key="2">
    <source>
        <dbReference type="EMBL" id="KWX13136.1"/>
    </source>
</evidence>
<name>A0A132NSW5_GIAIN</name>
<dbReference type="Proteomes" id="UP000070089">
    <property type="component" value="Unassembled WGS sequence"/>
</dbReference>
<dbReference type="AlphaFoldDB" id="A0A132NSW5"/>
<dbReference type="OrthoDB" id="10253527at2759"/>
<dbReference type="VEuPathDB" id="GiardiaDB:QR46_2881"/>
<comment type="caution">
    <text evidence="2">The sequence shown here is derived from an EMBL/GenBank/DDBJ whole genome shotgun (WGS) entry which is preliminary data.</text>
</comment>
<evidence type="ECO:0000256" key="1">
    <source>
        <dbReference type="SAM" id="SignalP"/>
    </source>
</evidence>
<feature type="signal peptide" evidence="1">
    <location>
        <begin position="1"/>
        <end position="20"/>
    </location>
</feature>
<protein>
    <submittedName>
        <fullName evidence="2">Uncharacterized protein</fullName>
    </submittedName>
</protein>
<evidence type="ECO:0000313" key="3">
    <source>
        <dbReference type="Proteomes" id="UP000070089"/>
    </source>
</evidence>
<keyword evidence="1" id="KW-0732">Signal</keyword>
<proteinExistence type="predicted"/>
<organism evidence="2 3">
    <name type="scientific">Giardia duodenalis assemblage B</name>
    <dbReference type="NCBI Taxonomy" id="1394984"/>
    <lineage>
        <taxon>Eukaryota</taxon>
        <taxon>Metamonada</taxon>
        <taxon>Diplomonadida</taxon>
        <taxon>Hexamitidae</taxon>
        <taxon>Giardiinae</taxon>
        <taxon>Giardia</taxon>
    </lineage>
</organism>
<sequence>MEFLHPVLFIYLLVAVLSQAYNATIAMAIEDKNDLCVILFDGDRVTPKQWDEMLRIGDEIDRLYLVDRQVHGNEDIFMGEEHFEPIFFIFFREEGRAERMPYPFGYFNALNFYYSNFNMGYSSMVHNITNVDQVPEIYARMKKKMLPAVRAARRKIAAGVSVPTADPTFHPPVLLLLDSSDPQVESHTAEIWYFYKQAATVNSNRATYLVYDCYDPSSESRLQPWCSQMDIRSYPSLFMFYQNTWYPYVGAFTGTYLEAWMTEVCTTMFEDLDEA</sequence>
<dbReference type="SUPFAM" id="SSF52833">
    <property type="entry name" value="Thioredoxin-like"/>
    <property type="match status" value="1"/>
</dbReference>
<dbReference type="InterPro" id="IPR036249">
    <property type="entry name" value="Thioredoxin-like_sf"/>
</dbReference>